<dbReference type="PROSITE" id="PS51480">
    <property type="entry name" value="DHAL"/>
    <property type="match status" value="1"/>
</dbReference>
<dbReference type="GO" id="GO:0005829">
    <property type="term" value="C:cytosol"/>
    <property type="evidence" value="ECO:0007669"/>
    <property type="project" value="TreeGrafter"/>
</dbReference>
<proteinExistence type="predicted"/>
<sequence length="204" mass="22250">MKPYEILSKVIDVIAENKEYLTELDRAIGDSDHGVNLDRGFQKIKSELTAYENMNLAEMANKIAMTLISNVGGASGALYGTAFMKAGMFLKTQTEINDVVIAEALNQMIAGIKSRGKAERGEKTMLDTLIPVYEFVKAAADKGDSLLDTADEIAEIAKKSMEATKDIKATKGRASYLGERSIGHIDPGAYSSYLIIKTICENIR</sequence>
<dbReference type="GO" id="GO:0004371">
    <property type="term" value="F:glycerone kinase activity"/>
    <property type="evidence" value="ECO:0007669"/>
    <property type="project" value="InterPro"/>
</dbReference>
<dbReference type="OrthoDB" id="9800291at2"/>
<dbReference type="Gene3D" id="1.25.40.340">
    <property type="match status" value="1"/>
</dbReference>
<evidence type="ECO:0000313" key="5">
    <source>
        <dbReference type="EMBL" id="QEJ99398.1"/>
    </source>
</evidence>
<dbReference type="FunFam" id="1.25.40.340:FF:000002">
    <property type="entry name" value="Dihydroxyacetone kinase, L subunit"/>
    <property type="match status" value="1"/>
</dbReference>
<reference evidence="4" key="1">
    <citation type="submission" date="2015-01" db="EMBL/GenBank/DDBJ databases">
        <authorList>
            <person name="Xiang T."/>
            <person name="Song Y."/>
            <person name="Huang L."/>
            <person name="Wang B."/>
            <person name="Wu P."/>
        </authorList>
    </citation>
    <scope>NUCLEOTIDE SEQUENCE [LARGE SCALE GENOMIC DNA]</scope>
    <source>
        <strain evidence="4">V1</strain>
    </source>
</reference>
<dbReference type="SUPFAM" id="SSF101473">
    <property type="entry name" value="DhaL-like"/>
    <property type="match status" value="1"/>
</dbReference>
<reference evidence="5 7" key="3">
    <citation type="submission" date="2019-08" db="EMBL/GenBank/DDBJ databases">
        <authorList>
            <person name="Kuhnert P."/>
        </authorList>
    </citation>
    <scope>NUCLEOTIDE SEQUENCE [LARGE SCALE GENOMIC DNA]</scope>
    <source>
        <strain evidence="5 7">B36.5</strain>
    </source>
</reference>
<evidence type="ECO:0000256" key="1">
    <source>
        <dbReference type="ARBA" id="ARBA00022679"/>
    </source>
</evidence>
<dbReference type="Proteomes" id="UP000323594">
    <property type="component" value="Chromosome"/>
</dbReference>
<keyword evidence="2 4" id="KW-0418">Kinase</keyword>
<dbReference type="InterPro" id="IPR036117">
    <property type="entry name" value="DhaL_dom_sf"/>
</dbReference>
<dbReference type="InterPro" id="IPR012737">
    <property type="entry name" value="DhaK_L_YcgS"/>
</dbReference>
<dbReference type="Proteomes" id="UP000042527">
    <property type="component" value="Unassembled WGS sequence"/>
</dbReference>
<organism evidence="4 6">
    <name type="scientific">Treponema phagedenis</name>
    <dbReference type="NCBI Taxonomy" id="162"/>
    <lineage>
        <taxon>Bacteria</taxon>
        <taxon>Pseudomonadati</taxon>
        <taxon>Spirochaetota</taxon>
        <taxon>Spirochaetia</taxon>
        <taxon>Spirochaetales</taxon>
        <taxon>Treponemataceae</taxon>
        <taxon>Treponema</taxon>
    </lineage>
</organism>
<evidence type="ECO:0000259" key="3">
    <source>
        <dbReference type="PROSITE" id="PS51480"/>
    </source>
</evidence>
<dbReference type="InterPro" id="IPR050861">
    <property type="entry name" value="Dihydroxyacetone_Kinase"/>
</dbReference>
<dbReference type="RefSeq" id="WP_024752761.1">
    <property type="nucleotide sequence ID" value="NZ_CDNC01000048.1"/>
</dbReference>
<dbReference type="AlphaFoldDB" id="A0A0B7H270"/>
<evidence type="ECO:0000313" key="4">
    <source>
        <dbReference type="EMBL" id="CEM63016.1"/>
    </source>
</evidence>
<accession>A0A0B7H270</accession>
<keyword evidence="6" id="KW-1185">Reference proteome</keyword>
<dbReference type="EMBL" id="CP042817">
    <property type="protein sequence ID" value="QEJ99398.1"/>
    <property type="molecule type" value="Genomic_DNA"/>
</dbReference>
<evidence type="ECO:0000313" key="6">
    <source>
        <dbReference type="Proteomes" id="UP000042527"/>
    </source>
</evidence>
<gene>
    <name evidence="5" type="primary">dhaL</name>
    <name evidence="5" type="ORF">FUT82_16325</name>
    <name evidence="4" type="ORF">TPHV1_60004</name>
</gene>
<dbReference type="GeneID" id="57754431"/>
<evidence type="ECO:0000313" key="7">
    <source>
        <dbReference type="Proteomes" id="UP000323594"/>
    </source>
</evidence>
<dbReference type="NCBIfam" id="TIGR02365">
    <property type="entry name" value="dha_L_ycgS"/>
    <property type="match status" value="1"/>
</dbReference>
<name>A0A0B7H270_TREPH</name>
<dbReference type="InterPro" id="IPR004007">
    <property type="entry name" value="DhaL_dom"/>
</dbReference>
<evidence type="ECO:0000256" key="2">
    <source>
        <dbReference type="ARBA" id="ARBA00022777"/>
    </source>
</evidence>
<reference evidence="6" key="2">
    <citation type="submission" date="2015-01" db="EMBL/GenBank/DDBJ databases">
        <authorList>
            <person name="Manzoor Shahid"/>
            <person name="Zubair Saima"/>
        </authorList>
    </citation>
    <scope>NUCLEOTIDE SEQUENCE [LARGE SCALE GENOMIC DNA]</scope>
    <source>
        <strain evidence="6">V1</strain>
    </source>
</reference>
<dbReference type="EMBL" id="CDNC01000048">
    <property type="protein sequence ID" value="CEM63016.1"/>
    <property type="molecule type" value="Genomic_DNA"/>
</dbReference>
<dbReference type="Pfam" id="PF02734">
    <property type="entry name" value="Dak2"/>
    <property type="match status" value="1"/>
</dbReference>
<protein>
    <submittedName>
        <fullName evidence="5">Dihydroxyacetone kinase subunit L</fullName>
    </submittedName>
    <submittedName>
        <fullName evidence="4">Putative kinase MCAP_0235</fullName>
        <ecNumber evidence="4">2.7.-.-</ecNumber>
    </submittedName>
</protein>
<dbReference type="EC" id="2.7.-.-" evidence="4"/>
<dbReference type="PANTHER" id="PTHR28629:SF4">
    <property type="entry name" value="TRIOKINASE_FMN CYCLASE"/>
    <property type="match status" value="1"/>
</dbReference>
<dbReference type="SMART" id="SM01120">
    <property type="entry name" value="Dak2"/>
    <property type="match status" value="1"/>
</dbReference>
<feature type="domain" description="DhaL" evidence="3">
    <location>
        <begin position="1"/>
        <end position="201"/>
    </location>
</feature>
<dbReference type="GO" id="GO:0019563">
    <property type="term" value="P:glycerol catabolic process"/>
    <property type="evidence" value="ECO:0007669"/>
    <property type="project" value="TreeGrafter"/>
</dbReference>
<keyword evidence="1 4" id="KW-0808">Transferase</keyword>
<dbReference type="PANTHER" id="PTHR28629">
    <property type="entry name" value="TRIOKINASE/FMN CYCLASE"/>
    <property type="match status" value="1"/>
</dbReference>